<accession>A0A4V2F0N5</accession>
<evidence type="ECO:0000313" key="3">
    <source>
        <dbReference type="EMBL" id="RZS70751.1"/>
    </source>
</evidence>
<feature type="coiled-coil region" evidence="1">
    <location>
        <begin position="40"/>
        <end position="67"/>
    </location>
</feature>
<gene>
    <name evidence="3" type="ORF">EV199_2646</name>
</gene>
<dbReference type="Proteomes" id="UP000293874">
    <property type="component" value="Unassembled WGS sequence"/>
</dbReference>
<feature type="signal peptide" evidence="2">
    <location>
        <begin position="1"/>
        <end position="31"/>
    </location>
</feature>
<keyword evidence="1" id="KW-0175">Coiled coil</keyword>
<evidence type="ECO:0000313" key="4">
    <source>
        <dbReference type="Proteomes" id="UP000293874"/>
    </source>
</evidence>
<keyword evidence="4" id="KW-1185">Reference proteome</keyword>
<evidence type="ECO:0000256" key="1">
    <source>
        <dbReference type="SAM" id="Coils"/>
    </source>
</evidence>
<evidence type="ECO:0000256" key="2">
    <source>
        <dbReference type="SAM" id="SignalP"/>
    </source>
</evidence>
<dbReference type="EMBL" id="SGXA01000002">
    <property type="protein sequence ID" value="RZS70751.1"/>
    <property type="molecule type" value="Genomic_DNA"/>
</dbReference>
<keyword evidence="2" id="KW-0732">Signal</keyword>
<dbReference type="OrthoDB" id="670270at2"/>
<feature type="chain" id="PRO_5020450836" evidence="2">
    <location>
        <begin position="32"/>
        <end position="264"/>
    </location>
</feature>
<dbReference type="AlphaFoldDB" id="A0A4V2F0N5"/>
<name>A0A4V2F0N5_9BACT</name>
<organism evidence="3 4">
    <name type="scientific">Pseudobacter ginsenosidimutans</name>
    <dbReference type="NCBI Taxonomy" id="661488"/>
    <lineage>
        <taxon>Bacteria</taxon>
        <taxon>Pseudomonadati</taxon>
        <taxon>Bacteroidota</taxon>
        <taxon>Chitinophagia</taxon>
        <taxon>Chitinophagales</taxon>
        <taxon>Chitinophagaceae</taxon>
        <taxon>Pseudobacter</taxon>
    </lineage>
</organism>
<comment type="caution">
    <text evidence="3">The sequence shown here is derived from an EMBL/GenBank/DDBJ whole genome shotgun (WGS) entry which is preliminary data.</text>
</comment>
<proteinExistence type="predicted"/>
<feature type="coiled-coil region" evidence="1">
    <location>
        <begin position="127"/>
        <end position="208"/>
    </location>
</feature>
<reference evidence="3 4" key="1">
    <citation type="submission" date="2019-02" db="EMBL/GenBank/DDBJ databases">
        <title>Genomic Encyclopedia of Type Strains, Phase IV (KMG-IV): sequencing the most valuable type-strain genomes for metagenomic binning, comparative biology and taxonomic classification.</title>
        <authorList>
            <person name="Goeker M."/>
        </authorList>
    </citation>
    <scope>NUCLEOTIDE SEQUENCE [LARGE SCALE GENOMIC DNA]</scope>
    <source>
        <strain evidence="3 4">DSM 18116</strain>
    </source>
</reference>
<dbReference type="RefSeq" id="WP_130541249.1">
    <property type="nucleotide sequence ID" value="NZ_CP042431.1"/>
</dbReference>
<sequence length="264" mass="30689">MKLSHMNRLTVRPMLAAAAIAGVLITSPAFSQEKSKDPAKKQYLKDLDKELDQLEKARGNLQKQMTKDWKKAQEEMLRSLDQIDIEKAQLHAEEALKNIDFEAIQRQVEEAVEHSTGATEHISKEVMEKVKLQMEKAKKEHRLSQERHEKQVKEQIGRAKKQIAEARENIRFDKLDIEKSIRSAEEEIKKAEIELKGYQEMIYAMEADGLLDTKKDYTIRYNDSKLSINGNEQPESVTNKYRKYFKKDSVTLKKEDGNLDFLHD</sequence>
<protein>
    <submittedName>
        <fullName evidence="3">Uncharacterized protein</fullName>
    </submittedName>
</protein>